<dbReference type="InterPro" id="IPR051603">
    <property type="entry name" value="Zinc-ADH_QOR/CCCR"/>
</dbReference>
<dbReference type="SMART" id="SM00829">
    <property type="entry name" value="PKS_ER"/>
    <property type="match status" value="1"/>
</dbReference>
<dbReference type="Gene3D" id="3.90.180.10">
    <property type="entry name" value="Medium-chain alcohol dehydrogenases, catalytic domain"/>
    <property type="match status" value="1"/>
</dbReference>
<feature type="domain" description="Enoyl reductase (ER)" evidence="2">
    <location>
        <begin position="27"/>
        <end position="319"/>
    </location>
</feature>
<dbReference type="PANTHER" id="PTHR44154:SF1">
    <property type="entry name" value="QUINONE OXIDOREDUCTASE"/>
    <property type="match status" value="1"/>
</dbReference>
<dbReference type="Pfam" id="PF13602">
    <property type="entry name" value="ADH_zinc_N_2"/>
    <property type="match status" value="1"/>
</dbReference>
<keyword evidence="1" id="KW-0521">NADP</keyword>
<dbReference type="InterPro" id="IPR013154">
    <property type="entry name" value="ADH-like_N"/>
</dbReference>
<comment type="caution">
    <text evidence="3">The sequence shown here is derived from an EMBL/GenBank/DDBJ whole genome shotgun (WGS) entry which is preliminary data.</text>
</comment>
<dbReference type="GO" id="GO:0016491">
    <property type="term" value="F:oxidoreductase activity"/>
    <property type="evidence" value="ECO:0007669"/>
    <property type="project" value="InterPro"/>
</dbReference>
<proteinExistence type="predicted"/>
<evidence type="ECO:0000313" key="3">
    <source>
        <dbReference type="EMBL" id="TWF96847.1"/>
    </source>
</evidence>
<accession>A0A561UBV0</accession>
<dbReference type="SUPFAM" id="SSF50129">
    <property type="entry name" value="GroES-like"/>
    <property type="match status" value="1"/>
</dbReference>
<evidence type="ECO:0000256" key="1">
    <source>
        <dbReference type="ARBA" id="ARBA00022857"/>
    </source>
</evidence>
<reference evidence="3 4" key="1">
    <citation type="submission" date="2019-06" db="EMBL/GenBank/DDBJ databases">
        <title>Sequencing the genomes of 1000 actinobacteria strains.</title>
        <authorList>
            <person name="Klenk H.-P."/>
        </authorList>
    </citation>
    <scope>NUCLEOTIDE SEQUENCE [LARGE SCALE GENOMIC DNA]</scope>
    <source>
        <strain evidence="3 4">DSM 44826</strain>
    </source>
</reference>
<evidence type="ECO:0000259" key="2">
    <source>
        <dbReference type="SMART" id="SM00829"/>
    </source>
</evidence>
<keyword evidence="4" id="KW-1185">Reference proteome</keyword>
<evidence type="ECO:0000313" key="4">
    <source>
        <dbReference type="Proteomes" id="UP000317940"/>
    </source>
</evidence>
<gene>
    <name evidence="3" type="ORF">FHX73_11620</name>
</gene>
<dbReference type="InterPro" id="IPR011032">
    <property type="entry name" value="GroES-like_sf"/>
</dbReference>
<dbReference type="Proteomes" id="UP000317940">
    <property type="component" value="Unassembled WGS sequence"/>
</dbReference>
<protein>
    <submittedName>
        <fullName evidence="3">NADPH:quinone reductase-like Zn-dependent oxidoreductase</fullName>
    </submittedName>
</protein>
<organism evidence="3 4">
    <name type="scientific">Kitasatospora viridis</name>
    <dbReference type="NCBI Taxonomy" id="281105"/>
    <lineage>
        <taxon>Bacteria</taxon>
        <taxon>Bacillati</taxon>
        <taxon>Actinomycetota</taxon>
        <taxon>Actinomycetes</taxon>
        <taxon>Kitasatosporales</taxon>
        <taxon>Streptomycetaceae</taxon>
        <taxon>Kitasatospora</taxon>
    </lineage>
</organism>
<dbReference type="AlphaFoldDB" id="A0A561UBV0"/>
<dbReference type="InterPro" id="IPR020843">
    <property type="entry name" value="ER"/>
</dbReference>
<dbReference type="PANTHER" id="PTHR44154">
    <property type="entry name" value="QUINONE OXIDOREDUCTASE"/>
    <property type="match status" value="1"/>
</dbReference>
<dbReference type="SUPFAM" id="SSF51735">
    <property type="entry name" value="NAD(P)-binding Rossmann-fold domains"/>
    <property type="match status" value="1"/>
</dbReference>
<dbReference type="Gene3D" id="3.40.50.720">
    <property type="entry name" value="NAD(P)-binding Rossmann-like Domain"/>
    <property type="match status" value="1"/>
</dbReference>
<dbReference type="InterPro" id="IPR036291">
    <property type="entry name" value="NAD(P)-bd_dom_sf"/>
</dbReference>
<dbReference type="Pfam" id="PF08240">
    <property type="entry name" value="ADH_N"/>
    <property type="match status" value="1"/>
</dbReference>
<sequence>MSGKRPGHHTTGRVPTMSLAISFAAYGEPEQLSLTELTAPQPGPGQVQLKVRAAGVNPLDWKLRAGYLTGFMPLELPHVPGLEAAGTVTAVGPGVTRWSVGDEVFGSVPAAYAEYAVTGEELLAAKPADLSWEQAGALHMAAETSFRTLAELGVAKGDTLLIHGAAGSVGAVAVQFAVAAGARVIGTASPANHDYLRELGAEPVAYGEGVFERVRALAPEGVHAVLDAAGGYLAGSVELTGGTERVIAIVDAQEAAGAGVRFSGTDPATWRTAEGLAKVLELHAAGTFVLPVRTVLPLAEAAEAHRLSAQGHGRGRIVLTV</sequence>
<dbReference type="EMBL" id="VIWT01000001">
    <property type="protein sequence ID" value="TWF96847.1"/>
    <property type="molecule type" value="Genomic_DNA"/>
</dbReference>
<dbReference type="CDD" id="cd05289">
    <property type="entry name" value="MDR_like_2"/>
    <property type="match status" value="1"/>
</dbReference>
<name>A0A561UBV0_9ACTN</name>